<dbReference type="EMBL" id="JAWZYT010000059">
    <property type="protein sequence ID" value="KAK4328768.1"/>
    <property type="molecule type" value="Genomic_DNA"/>
</dbReference>
<feature type="region of interest" description="Disordered" evidence="1">
    <location>
        <begin position="925"/>
        <end position="965"/>
    </location>
</feature>
<dbReference type="AlphaFoldDB" id="A0AAE1QND4"/>
<proteinExistence type="predicted"/>
<dbReference type="PANTHER" id="PTHR44927">
    <property type="entry name" value="FK506-BINDING PROTEIN 15"/>
    <property type="match status" value="1"/>
</dbReference>
<feature type="region of interest" description="Disordered" evidence="1">
    <location>
        <begin position="977"/>
        <end position="1060"/>
    </location>
</feature>
<feature type="compositionally biased region" description="Polar residues" evidence="1">
    <location>
        <begin position="55"/>
        <end position="66"/>
    </location>
</feature>
<gene>
    <name evidence="2" type="ORF">Pmani_000827</name>
</gene>
<keyword evidence="3" id="KW-1185">Reference proteome</keyword>
<name>A0AAE1QND4_9EUCA</name>
<reference evidence="2" key="1">
    <citation type="submission" date="2023-11" db="EMBL/GenBank/DDBJ databases">
        <title>Genome assemblies of two species of porcelain crab, Petrolisthes cinctipes and Petrolisthes manimaculis (Anomura: Porcellanidae).</title>
        <authorList>
            <person name="Angst P."/>
        </authorList>
    </citation>
    <scope>NUCLEOTIDE SEQUENCE</scope>
    <source>
        <strain evidence="2">PB745_02</strain>
        <tissue evidence="2">Gill</tissue>
    </source>
</reference>
<feature type="region of interest" description="Disordered" evidence="1">
    <location>
        <begin position="1"/>
        <end position="66"/>
    </location>
</feature>
<feature type="compositionally biased region" description="Basic and acidic residues" evidence="1">
    <location>
        <begin position="1094"/>
        <end position="1105"/>
    </location>
</feature>
<evidence type="ECO:0000313" key="3">
    <source>
        <dbReference type="Proteomes" id="UP001292094"/>
    </source>
</evidence>
<feature type="compositionally biased region" description="Polar residues" evidence="1">
    <location>
        <begin position="294"/>
        <end position="321"/>
    </location>
</feature>
<evidence type="ECO:0000313" key="2">
    <source>
        <dbReference type="EMBL" id="KAK4328768.1"/>
    </source>
</evidence>
<evidence type="ECO:0000256" key="1">
    <source>
        <dbReference type="SAM" id="MobiDB-lite"/>
    </source>
</evidence>
<feature type="compositionally biased region" description="Basic and acidic residues" evidence="1">
    <location>
        <begin position="1045"/>
        <end position="1060"/>
    </location>
</feature>
<feature type="region of interest" description="Disordered" evidence="1">
    <location>
        <begin position="687"/>
        <end position="710"/>
    </location>
</feature>
<feature type="compositionally biased region" description="Basic and acidic residues" evidence="1">
    <location>
        <begin position="925"/>
        <end position="951"/>
    </location>
</feature>
<feature type="compositionally biased region" description="Acidic residues" evidence="1">
    <location>
        <begin position="1116"/>
        <end position="1127"/>
    </location>
</feature>
<feature type="compositionally biased region" description="Low complexity" evidence="1">
    <location>
        <begin position="17"/>
        <end position="27"/>
    </location>
</feature>
<comment type="caution">
    <text evidence="2">The sequence shown here is derived from an EMBL/GenBank/DDBJ whole genome shotgun (WGS) entry which is preliminary data.</text>
</comment>
<feature type="region of interest" description="Disordered" evidence="1">
    <location>
        <begin position="278"/>
        <end position="340"/>
    </location>
</feature>
<accession>A0AAE1QND4</accession>
<feature type="compositionally biased region" description="Polar residues" evidence="1">
    <location>
        <begin position="986"/>
        <end position="1022"/>
    </location>
</feature>
<feature type="compositionally biased region" description="Low complexity" evidence="1">
    <location>
        <begin position="1084"/>
        <end position="1093"/>
    </location>
</feature>
<dbReference type="Proteomes" id="UP001292094">
    <property type="component" value="Unassembled WGS sequence"/>
</dbReference>
<evidence type="ECO:0008006" key="4">
    <source>
        <dbReference type="Google" id="ProtNLM"/>
    </source>
</evidence>
<protein>
    <recommendedName>
        <fullName evidence="4">FK506-binding protein 15</fullName>
    </recommendedName>
</protein>
<organism evidence="2 3">
    <name type="scientific">Petrolisthes manimaculis</name>
    <dbReference type="NCBI Taxonomy" id="1843537"/>
    <lineage>
        <taxon>Eukaryota</taxon>
        <taxon>Metazoa</taxon>
        <taxon>Ecdysozoa</taxon>
        <taxon>Arthropoda</taxon>
        <taxon>Crustacea</taxon>
        <taxon>Multicrustacea</taxon>
        <taxon>Malacostraca</taxon>
        <taxon>Eumalacostraca</taxon>
        <taxon>Eucarida</taxon>
        <taxon>Decapoda</taxon>
        <taxon>Pleocyemata</taxon>
        <taxon>Anomura</taxon>
        <taxon>Galatheoidea</taxon>
        <taxon>Porcellanidae</taxon>
        <taxon>Petrolisthes</taxon>
    </lineage>
</organism>
<sequence>MFLRGAEDDDDDDFNPASSASSKLSALFGGSPRSKSSNSLKYVAPKQPRGDHVDSSGTPTPGEQVASNKSASVVLIAVPVQAYLYMNQVPQSQGQAMCCVLGDVAAANFQLLLYRSKQDHLTRARITQHFSISVQANHYATFIDDQQRSWSIMLESGQYVDILTQIGICRALVESSSNKSVGSVVVVQDLGLGEGPGIKEGDQAQLSITTNIVTSAGKKGEQIEEKADQRVKIKDQDSSWMRGLVGGQKNTRRLVFTHRSKDGSGGLVVHDVTVSRVRQKAGGGSGGEQSGRSTPQVETTPPQLPSATSVRDNTPISSTSEVLLEEPLAEPQSRPTPSSRAHLMSRMARVGRQLLPSQRAHSVPHPHPTDSESEVEEISRTKGRGRLSVSGGSTEELAATPAMSHPTPSPRPLHPHHPHPHQQMVVYQSAFRPHPSAMPGEYVSATVAPQPAPSVAPPAPDPTLSLLFSETRSQNTEVKISVARMSDKIDTLVSKIEKLEQQQQHQMAVTGQTGMNVGIGGMMISQYPNPALTLATTQTDPQALLSQVMAIVKENESMKAKQEEREAKVAALNDSLTQLLHKNQKLLEEKTSMLEAKEAGAGARSEVTELREERAKLAGQVSLASHQLDTLRNELSESKVRIQDKDREVEQFKTKIEAQFASRQDDHTAREALLNEKNLLQEKLENAVRESEEVRREKEESRKESEDAKRERDEIVREMKEVKKQLELVEEKQVTEEMQADLKREVEMTQAENEGLKKKVADLEQQMEVKRQQLKEVADQKIEAAPPGLVNTHQMDTANLKQLENEVAALTARCSQLEEEKLETSRHLFEQLKSVSLEKSQLEAKLASAERQQSATNTSNNTENMVGMVKRVMNTVYRVLKPQFLPNQTYGGEEVIQSLLVVIRDTTLNMMEELEKNNIVEDSKKSTGLAKDMEKTDQTADTEGSVRREEEVSSGSLENTSKARVETGEAMAESIVGGTEPDNVVGDTTKSQDNSDSCEGDSAVTTPTITECSPQHTFSNAGHNRHDSQGDSTILSAGRDLDEEPKEKLDVKSGENKDVGEVTNVLTVVEDIMKKKPVIDLSNTGSTTTCGRSDSSRDSSLERGWRPQPPTPPLFSDEEEDDCDWLS</sequence>
<feature type="region of interest" description="Disordered" evidence="1">
    <location>
        <begin position="358"/>
        <end position="420"/>
    </location>
</feature>
<dbReference type="PANTHER" id="PTHR44927:SF1">
    <property type="entry name" value="FK506-BINDING PROTEIN 15"/>
    <property type="match status" value="1"/>
</dbReference>
<feature type="region of interest" description="Disordered" evidence="1">
    <location>
        <begin position="1077"/>
        <end position="1127"/>
    </location>
</feature>